<proteinExistence type="predicted"/>
<sequence>MPFEIIALPAAACLIFGFIRGLRAGRQQS</sequence>
<evidence type="ECO:0000313" key="2">
    <source>
        <dbReference type="Proteomes" id="UP000532746"/>
    </source>
</evidence>
<name>A0A7W9WBW9_9BACT</name>
<dbReference type="Proteomes" id="UP000532746">
    <property type="component" value="Unassembled WGS sequence"/>
</dbReference>
<evidence type="ECO:0000313" key="1">
    <source>
        <dbReference type="EMBL" id="MBB6058776.1"/>
    </source>
</evidence>
<dbReference type="AlphaFoldDB" id="A0A7W9WBW9"/>
<comment type="caution">
    <text evidence="1">The sequence shown here is derived from an EMBL/GenBank/DDBJ whole genome shotgun (WGS) entry which is preliminary data.</text>
</comment>
<dbReference type="EMBL" id="JACHGG010000002">
    <property type="protein sequence ID" value="MBB6058776.1"/>
    <property type="molecule type" value="Genomic_DNA"/>
</dbReference>
<keyword evidence="2" id="KW-1185">Reference proteome</keyword>
<protein>
    <submittedName>
        <fullName evidence="1">Uncharacterized protein</fullName>
    </submittedName>
</protein>
<reference evidence="1 2" key="1">
    <citation type="submission" date="2020-08" db="EMBL/GenBank/DDBJ databases">
        <title>Genomic Encyclopedia of Type Strains, Phase IV (KMG-IV): sequencing the most valuable type-strain genomes for metagenomic binning, comparative biology and taxonomic classification.</title>
        <authorList>
            <person name="Goeker M."/>
        </authorList>
    </citation>
    <scope>NUCLEOTIDE SEQUENCE [LARGE SCALE GENOMIC DNA]</scope>
    <source>
        <strain evidence="1 2">DSM 26718</strain>
    </source>
</reference>
<gene>
    <name evidence="1" type="ORF">HNQ93_001622</name>
</gene>
<organism evidence="1 2">
    <name type="scientific">Hymenobacter luteus</name>
    <dbReference type="NCBI Taxonomy" id="1411122"/>
    <lineage>
        <taxon>Bacteria</taxon>
        <taxon>Pseudomonadati</taxon>
        <taxon>Bacteroidota</taxon>
        <taxon>Cytophagia</taxon>
        <taxon>Cytophagales</taxon>
        <taxon>Hymenobacteraceae</taxon>
        <taxon>Hymenobacter</taxon>
    </lineage>
</organism>
<accession>A0A7W9WBW9</accession>